<dbReference type="InterPro" id="IPR036263">
    <property type="entry name" value="Chorismate_II_sf"/>
</dbReference>
<dbReference type="SMART" id="SM00830">
    <property type="entry name" value="CM_2"/>
    <property type="match status" value="1"/>
</dbReference>
<dbReference type="AlphaFoldDB" id="A0A1M4VTZ5"/>
<dbReference type="NCBIfam" id="TIGR01805">
    <property type="entry name" value="CM_mono_grmpos"/>
    <property type="match status" value="1"/>
</dbReference>
<dbReference type="InterPro" id="IPR051331">
    <property type="entry name" value="Chorismate_mutase-related"/>
</dbReference>
<dbReference type="GO" id="GO:0004106">
    <property type="term" value="F:chorismate mutase activity"/>
    <property type="evidence" value="ECO:0007669"/>
    <property type="project" value="InterPro"/>
</dbReference>
<organism evidence="3 4">
    <name type="scientific">Alkalibacter saccharofermentans DSM 14828</name>
    <dbReference type="NCBI Taxonomy" id="1120975"/>
    <lineage>
        <taxon>Bacteria</taxon>
        <taxon>Bacillati</taxon>
        <taxon>Bacillota</taxon>
        <taxon>Clostridia</taxon>
        <taxon>Eubacteriales</taxon>
        <taxon>Eubacteriaceae</taxon>
        <taxon>Alkalibacter</taxon>
    </lineage>
</organism>
<dbReference type="PANTHER" id="PTHR38041:SF1">
    <property type="entry name" value="CHORISMATE MUTASE"/>
    <property type="match status" value="1"/>
</dbReference>
<dbReference type="OrthoDB" id="9802281at2"/>
<feature type="domain" description="Chorismate mutase" evidence="2">
    <location>
        <begin position="1"/>
        <end position="88"/>
    </location>
</feature>
<dbReference type="GO" id="GO:0009697">
    <property type="term" value="P:salicylic acid biosynthetic process"/>
    <property type="evidence" value="ECO:0007669"/>
    <property type="project" value="TreeGrafter"/>
</dbReference>
<dbReference type="InterPro" id="IPR002701">
    <property type="entry name" value="CM_II_prokaryot"/>
</dbReference>
<accession>A0A1M4VTZ5</accession>
<evidence type="ECO:0000313" key="4">
    <source>
        <dbReference type="Proteomes" id="UP000184251"/>
    </source>
</evidence>
<dbReference type="Proteomes" id="UP000184251">
    <property type="component" value="Unassembled WGS sequence"/>
</dbReference>
<proteinExistence type="predicted"/>
<dbReference type="InterPro" id="IPR011279">
    <property type="entry name" value="Chorismate_mutase_GmP"/>
</dbReference>
<dbReference type="EMBL" id="FQTU01000006">
    <property type="protein sequence ID" value="SHE72377.1"/>
    <property type="molecule type" value="Genomic_DNA"/>
</dbReference>
<evidence type="ECO:0000259" key="2">
    <source>
        <dbReference type="PROSITE" id="PS51168"/>
    </source>
</evidence>
<dbReference type="PROSITE" id="PS51168">
    <property type="entry name" value="CHORISMATE_MUT_2"/>
    <property type="match status" value="1"/>
</dbReference>
<dbReference type="InterPro" id="IPR036979">
    <property type="entry name" value="CM_dom_sf"/>
</dbReference>
<keyword evidence="1" id="KW-0413">Isomerase</keyword>
<sequence length="93" mass="11277">MYSIEELRNKIDIIDDKILDLFLERMVVARSIATYKIENDMKIFDENREKEVLEKNLEKIRLEEYKKYTEKFLNNLMDISKDLQKDIIDGVMK</sequence>
<evidence type="ECO:0000313" key="3">
    <source>
        <dbReference type="EMBL" id="SHE72377.1"/>
    </source>
</evidence>
<dbReference type="STRING" id="1120975.SAMN02746064_01055"/>
<reference evidence="3 4" key="1">
    <citation type="submission" date="2016-11" db="EMBL/GenBank/DDBJ databases">
        <authorList>
            <person name="Jaros S."/>
            <person name="Januszkiewicz K."/>
            <person name="Wedrychowicz H."/>
        </authorList>
    </citation>
    <scope>NUCLEOTIDE SEQUENCE [LARGE SCALE GENOMIC DNA]</scope>
    <source>
        <strain evidence="3 4">DSM 14828</strain>
    </source>
</reference>
<dbReference type="GO" id="GO:0046417">
    <property type="term" value="P:chorismate metabolic process"/>
    <property type="evidence" value="ECO:0007669"/>
    <property type="project" value="InterPro"/>
</dbReference>
<name>A0A1M4VTZ5_9FIRM</name>
<keyword evidence="4" id="KW-1185">Reference proteome</keyword>
<dbReference type="SUPFAM" id="SSF48600">
    <property type="entry name" value="Chorismate mutase II"/>
    <property type="match status" value="1"/>
</dbReference>
<dbReference type="Pfam" id="PF01817">
    <property type="entry name" value="CM_2"/>
    <property type="match status" value="1"/>
</dbReference>
<dbReference type="PANTHER" id="PTHR38041">
    <property type="entry name" value="CHORISMATE MUTASE"/>
    <property type="match status" value="1"/>
</dbReference>
<gene>
    <name evidence="3" type="ORF">SAMN02746064_01055</name>
</gene>
<dbReference type="RefSeq" id="WP_073270044.1">
    <property type="nucleotide sequence ID" value="NZ_FQTU01000006.1"/>
</dbReference>
<protein>
    <submittedName>
        <fullName evidence="3">Chorismate mutase</fullName>
    </submittedName>
</protein>
<dbReference type="Gene3D" id="1.20.59.10">
    <property type="entry name" value="Chorismate mutase"/>
    <property type="match status" value="1"/>
</dbReference>
<evidence type="ECO:0000256" key="1">
    <source>
        <dbReference type="ARBA" id="ARBA00023235"/>
    </source>
</evidence>